<dbReference type="Proteomes" id="UP000297225">
    <property type="component" value="Unassembled WGS sequence"/>
</dbReference>
<dbReference type="EMBL" id="SPNC01000012">
    <property type="protein sequence ID" value="TFH96837.1"/>
    <property type="molecule type" value="Genomic_DNA"/>
</dbReference>
<proteinExistence type="predicted"/>
<name>A0A4Y8WR37_9PORP</name>
<evidence type="ECO:0000313" key="2">
    <source>
        <dbReference type="Proteomes" id="UP000297225"/>
    </source>
</evidence>
<evidence type="ECO:0000313" key="1">
    <source>
        <dbReference type="EMBL" id="TFH96837.1"/>
    </source>
</evidence>
<accession>A0A4Y8WR37</accession>
<keyword evidence="2" id="KW-1185">Reference proteome</keyword>
<dbReference type="AlphaFoldDB" id="A0A4Y8WR37"/>
<protein>
    <submittedName>
        <fullName evidence="1">Uncharacterized protein</fullName>
    </submittedName>
</protein>
<comment type="caution">
    <text evidence="1">The sequence shown here is derived from an EMBL/GenBank/DDBJ whole genome shotgun (WGS) entry which is preliminary data.</text>
</comment>
<gene>
    <name evidence="1" type="ORF">E4P47_01570</name>
</gene>
<organism evidence="1 2">
    <name type="scientific">Porphyromonas levii</name>
    <dbReference type="NCBI Taxonomy" id="28114"/>
    <lineage>
        <taxon>Bacteria</taxon>
        <taxon>Pseudomonadati</taxon>
        <taxon>Bacteroidota</taxon>
        <taxon>Bacteroidia</taxon>
        <taxon>Bacteroidales</taxon>
        <taxon>Porphyromonadaceae</taxon>
        <taxon>Porphyromonas</taxon>
    </lineage>
</organism>
<sequence length="88" mass="9721">MIAIGGMLRACRIMEIRLDAQVDLPFIGIRLLTIRNAVPAEAQCNAPIYYSKKDAYAMPSNAQLTADFGHAFSDDHKVRAAVGAKYFF</sequence>
<reference evidence="1 2" key="1">
    <citation type="submission" date="2019-03" db="EMBL/GenBank/DDBJ databases">
        <title>Porphyromonas levii Isolated from the Uterus of Dairy Cows.</title>
        <authorList>
            <person name="Francis A.M."/>
        </authorList>
    </citation>
    <scope>NUCLEOTIDE SEQUENCE [LARGE SCALE GENOMIC DNA]</scope>
    <source>
        <strain evidence="1 2">AF5678</strain>
    </source>
</reference>
<feature type="non-terminal residue" evidence="1">
    <location>
        <position position="88"/>
    </location>
</feature>